<reference evidence="1" key="1">
    <citation type="submission" date="2013-10" db="EMBL/GenBank/DDBJ databases">
        <title>Genomic analysis of the causative agents of coccidiosis in chickens.</title>
        <authorList>
            <person name="Reid A.J."/>
            <person name="Blake D."/>
            <person name="Billington K."/>
            <person name="Browne H."/>
            <person name="Dunn M."/>
            <person name="Hung S."/>
            <person name="Kawahara F."/>
            <person name="Miranda-Saavedra D."/>
            <person name="Mourier T."/>
            <person name="Nagra H."/>
            <person name="Otto T.D."/>
            <person name="Rawlings N."/>
            <person name="Sanchez A."/>
            <person name="Sanders M."/>
            <person name="Subramaniam C."/>
            <person name="Tay Y."/>
            <person name="Dear P."/>
            <person name="Doerig C."/>
            <person name="Gruber A."/>
            <person name="Parkinson J."/>
            <person name="Shirley M."/>
            <person name="Wan K.L."/>
            <person name="Berriman M."/>
            <person name="Tomley F."/>
            <person name="Pain A."/>
        </authorList>
    </citation>
    <scope>NUCLEOTIDE SEQUENCE [LARGE SCALE GENOMIC DNA]</scope>
    <source>
        <strain evidence="1">Houghton</strain>
    </source>
</reference>
<dbReference type="VEuPathDB" id="ToxoDB:ETH_00008855"/>
<dbReference type="EMBL" id="HG675758">
    <property type="protein sequence ID" value="CDJ43287.1"/>
    <property type="molecule type" value="Genomic_DNA"/>
</dbReference>
<name>U6KYM9_EIMTE</name>
<gene>
    <name evidence="1" type="ORF">ETH_00008855</name>
</gene>
<dbReference type="Proteomes" id="UP000030747">
    <property type="component" value="Unassembled WGS sequence"/>
</dbReference>
<dbReference type="OrthoDB" id="10285162at2759"/>
<sequence>MFVTASIQAGELAWPQAVELVAKTGDSQLLERLKAELSKDKESSIGKLDSLRR</sequence>
<dbReference type="AlphaFoldDB" id="U6KYM9"/>
<keyword evidence="2" id="KW-1185">Reference proteome</keyword>
<dbReference type="GeneID" id="25250972"/>
<dbReference type="VEuPathDB" id="ToxoDB:ETH2_1445900"/>
<proteinExistence type="predicted"/>
<accession>U6KYM9</accession>
<reference evidence="1" key="2">
    <citation type="submission" date="2013-10" db="EMBL/GenBank/DDBJ databases">
        <authorList>
            <person name="Aslett M."/>
        </authorList>
    </citation>
    <scope>NUCLEOTIDE SEQUENCE [LARGE SCALE GENOMIC DNA]</scope>
    <source>
        <strain evidence="1">Houghton</strain>
    </source>
</reference>
<organism evidence="1 2">
    <name type="scientific">Eimeria tenella</name>
    <name type="common">Coccidian parasite</name>
    <dbReference type="NCBI Taxonomy" id="5802"/>
    <lineage>
        <taxon>Eukaryota</taxon>
        <taxon>Sar</taxon>
        <taxon>Alveolata</taxon>
        <taxon>Apicomplexa</taxon>
        <taxon>Conoidasida</taxon>
        <taxon>Coccidia</taxon>
        <taxon>Eucoccidiorida</taxon>
        <taxon>Eimeriorina</taxon>
        <taxon>Eimeriidae</taxon>
        <taxon>Eimeria</taxon>
    </lineage>
</organism>
<evidence type="ECO:0000313" key="2">
    <source>
        <dbReference type="Proteomes" id="UP000030747"/>
    </source>
</evidence>
<protein>
    <submittedName>
        <fullName evidence="1">Uncharacterized protein</fullName>
    </submittedName>
</protein>
<dbReference type="RefSeq" id="XP_013234037.1">
    <property type="nucleotide sequence ID" value="XM_013378583.1"/>
</dbReference>
<evidence type="ECO:0000313" key="1">
    <source>
        <dbReference type="EMBL" id="CDJ43287.1"/>
    </source>
</evidence>